<sequence length="98" mass="9768">MRPCAVPGAPTPPAAAAELADRLAAAPGRLRLESSDIDTDADLHRRTYLQMLAGPGVDRALASALYAAGSDTALNPLACDALPCLHSPAAPGVPAAAG</sequence>
<feature type="non-terminal residue" evidence="1">
    <location>
        <position position="98"/>
    </location>
</feature>
<accession>A0ABU2L0N6</accession>
<gene>
    <name evidence="1" type="ORF">RM446_22785</name>
</gene>
<dbReference type="RefSeq" id="WP_311547469.1">
    <property type="nucleotide sequence ID" value="NZ_JAVREK010000033.1"/>
</dbReference>
<evidence type="ECO:0000313" key="2">
    <source>
        <dbReference type="Proteomes" id="UP001183226"/>
    </source>
</evidence>
<proteinExistence type="predicted"/>
<organism evidence="1 2">
    <name type="scientific">Streptomonospora wellingtoniae</name>
    <dbReference type="NCBI Taxonomy" id="3075544"/>
    <lineage>
        <taxon>Bacteria</taxon>
        <taxon>Bacillati</taxon>
        <taxon>Actinomycetota</taxon>
        <taxon>Actinomycetes</taxon>
        <taxon>Streptosporangiales</taxon>
        <taxon>Nocardiopsidaceae</taxon>
        <taxon>Streptomonospora</taxon>
    </lineage>
</organism>
<comment type="caution">
    <text evidence="1">The sequence shown here is derived from an EMBL/GenBank/DDBJ whole genome shotgun (WGS) entry which is preliminary data.</text>
</comment>
<reference evidence="2" key="1">
    <citation type="submission" date="2023-07" db="EMBL/GenBank/DDBJ databases">
        <title>30 novel species of actinomycetes from the DSMZ collection.</title>
        <authorList>
            <person name="Nouioui I."/>
        </authorList>
    </citation>
    <scope>NUCLEOTIDE SEQUENCE [LARGE SCALE GENOMIC DNA]</scope>
    <source>
        <strain evidence="2">DSM 45055</strain>
    </source>
</reference>
<evidence type="ECO:0000313" key="1">
    <source>
        <dbReference type="EMBL" id="MDT0304957.1"/>
    </source>
</evidence>
<name>A0ABU2L0N6_9ACTN</name>
<dbReference type="EMBL" id="JAVREK010000033">
    <property type="protein sequence ID" value="MDT0304957.1"/>
    <property type="molecule type" value="Genomic_DNA"/>
</dbReference>
<protein>
    <submittedName>
        <fullName evidence="1">Uncharacterized protein</fullName>
    </submittedName>
</protein>
<dbReference type="Proteomes" id="UP001183226">
    <property type="component" value="Unassembled WGS sequence"/>
</dbReference>
<keyword evidence="2" id="KW-1185">Reference proteome</keyword>